<feature type="region of interest" description="Disordered" evidence="9">
    <location>
        <begin position="425"/>
        <end position="448"/>
    </location>
</feature>
<dbReference type="PANTHER" id="PTHR43825:SF4">
    <property type="entry name" value="PYRUVATE DEHYDROGENASE E1 COMPONENT"/>
    <property type="match status" value="1"/>
</dbReference>
<dbReference type="InterPro" id="IPR029061">
    <property type="entry name" value="THDP-binding"/>
</dbReference>
<evidence type="ECO:0000256" key="2">
    <source>
        <dbReference type="ARBA" id="ARBA00001964"/>
    </source>
</evidence>
<keyword evidence="8" id="KW-0460">Magnesium</keyword>
<evidence type="ECO:0000313" key="11">
    <source>
        <dbReference type="EMBL" id="QIS11539.1"/>
    </source>
</evidence>
<dbReference type="InterPro" id="IPR051157">
    <property type="entry name" value="PDH/Transketolase"/>
</dbReference>
<gene>
    <name evidence="11" type="ORF">F5544_18325</name>
</gene>
<reference evidence="11 12" key="1">
    <citation type="journal article" date="2019" name="ACS Chem. Biol.">
        <title>Identification and Mobilization of a Cryptic Antibiotic Biosynthesis Gene Locus from a Human-Pathogenic Nocardia Isolate.</title>
        <authorList>
            <person name="Herisse M."/>
            <person name="Ishida K."/>
            <person name="Porter J.L."/>
            <person name="Howden B."/>
            <person name="Hertweck C."/>
            <person name="Stinear T.P."/>
            <person name="Pidot S.J."/>
        </authorList>
    </citation>
    <scope>NUCLEOTIDE SEQUENCE [LARGE SCALE GENOMIC DNA]</scope>
    <source>
        <strain evidence="11 12">AUSMDU00012717</strain>
    </source>
</reference>
<dbReference type="GO" id="GO:0004739">
    <property type="term" value="F:pyruvate dehydrogenase (acetyl-transferring) activity"/>
    <property type="evidence" value="ECO:0007669"/>
    <property type="project" value="UniProtKB-EC"/>
</dbReference>
<dbReference type="PANTHER" id="PTHR43825">
    <property type="entry name" value="PYRUVATE DEHYDROGENASE E1 COMPONENT"/>
    <property type="match status" value="1"/>
</dbReference>
<comment type="cofactor">
    <cofactor evidence="2 7">
        <name>thiamine diphosphate</name>
        <dbReference type="ChEBI" id="CHEBI:58937"/>
    </cofactor>
</comment>
<dbReference type="InterPro" id="IPR055152">
    <property type="entry name" value="Transketolase-like_C_2"/>
</dbReference>
<evidence type="ECO:0000259" key="10">
    <source>
        <dbReference type="SMART" id="SM00861"/>
    </source>
</evidence>
<dbReference type="InterPro" id="IPR004660">
    <property type="entry name" value="PDH_E1"/>
</dbReference>
<dbReference type="Pfam" id="PF00456">
    <property type="entry name" value="Transketolase_N"/>
    <property type="match status" value="1"/>
</dbReference>
<dbReference type="Pfam" id="PF17831">
    <property type="entry name" value="PDH_E1_M"/>
    <property type="match status" value="1"/>
</dbReference>
<evidence type="ECO:0000256" key="3">
    <source>
        <dbReference type="ARBA" id="ARBA00007131"/>
    </source>
</evidence>
<dbReference type="SUPFAM" id="SSF52518">
    <property type="entry name" value="Thiamin diphosphate-binding fold (THDP-binding)"/>
    <property type="match status" value="2"/>
</dbReference>
<evidence type="ECO:0000256" key="5">
    <source>
        <dbReference type="ARBA" id="ARBA00023052"/>
    </source>
</evidence>
<comment type="similarity">
    <text evidence="3">Belongs to the transketolase family.</text>
</comment>
<evidence type="ECO:0000313" key="12">
    <source>
        <dbReference type="Proteomes" id="UP000503540"/>
    </source>
</evidence>
<dbReference type="PIRSF" id="PIRSF000156">
    <property type="entry name" value="Pyruvate_dh_E1"/>
    <property type="match status" value="1"/>
</dbReference>
<comment type="function">
    <text evidence="7">Component of the pyruvate dehydrogenase (PDH) complex, that catalyzes the overall conversion of pyruvate to acetyl-CoA and CO(2).</text>
</comment>
<proteinExistence type="inferred from homology"/>
<feature type="binding site" evidence="8">
    <location>
        <position position="204"/>
    </location>
    <ligand>
        <name>Mg(2+)</name>
        <dbReference type="ChEBI" id="CHEBI:18420"/>
    </ligand>
</feature>
<comment type="cofactor">
    <cofactor evidence="1 8">
        <name>Mg(2+)</name>
        <dbReference type="ChEBI" id="CHEBI:18420"/>
    </cofactor>
</comment>
<evidence type="ECO:0000256" key="6">
    <source>
        <dbReference type="ARBA" id="ARBA00051231"/>
    </source>
</evidence>
<evidence type="ECO:0000256" key="9">
    <source>
        <dbReference type="SAM" id="MobiDB-lite"/>
    </source>
</evidence>
<feature type="binding site" evidence="8">
    <location>
        <position position="234"/>
    </location>
    <ligand>
        <name>Mg(2+)</name>
        <dbReference type="ChEBI" id="CHEBI:18420"/>
    </ligand>
</feature>
<dbReference type="InterPro" id="IPR041621">
    <property type="entry name" value="PDH_E1_M"/>
</dbReference>
<name>A0A6G9YE80_9NOCA</name>
<dbReference type="EC" id="1.2.4.1" evidence="7"/>
<dbReference type="InterPro" id="IPR005474">
    <property type="entry name" value="Transketolase_N"/>
</dbReference>
<evidence type="ECO:0000256" key="7">
    <source>
        <dbReference type="PIRNR" id="PIRNR000156"/>
    </source>
</evidence>
<dbReference type="SUPFAM" id="SSF52922">
    <property type="entry name" value="TK C-terminal domain-like"/>
    <property type="match status" value="1"/>
</dbReference>
<dbReference type="GO" id="GO:0000287">
    <property type="term" value="F:magnesium ion binding"/>
    <property type="evidence" value="ECO:0007669"/>
    <property type="project" value="UniProtKB-ARBA"/>
</dbReference>
<feature type="binding site" evidence="8">
    <location>
        <position position="236"/>
    </location>
    <ligand>
        <name>Mg(2+)</name>
        <dbReference type="ChEBI" id="CHEBI:18420"/>
    </ligand>
</feature>
<dbReference type="EMBL" id="CP046172">
    <property type="protein sequence ID" value="QIS11539.1"/>
    <property type="molecule type" value="Genomic_DNA"/>
</dbReference>
<dbReference type="Gene3D" id="3.40.50.970">
    <property type="match status" value="2"/>
</dbReference>
<dbReference type="SMART" id="SM00861">
    <property type="entry name" value="Transket_pyr"/>
    <property type="match status" value="1"/>
</dbReference>
<accession>A0A6G9YE80</accession>
<keyword evidence="12" id="KW-1185">Reference proteome</keyword>
<comment type="catalytic activity">
    <reaction evidence="6 7">
        <text>N(6)-[(R)-lipoyl]-L-lysyl-[protein] + pyruvate + H(+) = N(6)-[(R)-S(8)-acetyldihydrolipoyl]-L-lysyl-[protein] + CO2</text>
        <dbReference type="Rhea" id="RHEA:19189"/>
        <dbReference type="Rhea" id="RHEA-COMP:10474"/>
        <dbReference type="Rhea" id="RHEA-COMP:10478"/>
        <dbReference type="ChEBI" id="CHEBI:15361"/>
        <dbReference type="ChEBI" id="CHEBI:15378"/>
        <dbReference type="ChEBI" id="CHEBI:16526"/>
        <dbReference type="ChEBI" id="CHEBI:83099"/>
        <dbReference type="ChEBI" id="CHEBI:83111"/>
        <dbReference type="EC" id="1.2.4.1"/>
    </reaction>
</comment>
<dbReference type="Proteomes" id="UP000503540">
    <property type="component" value="Chromosome"/>
</dbReference>
<dbReference type="Gene3D" id="3.40.50.920">
    <property type="match status" value="1"/>
</dbReference>
<sequence>MLNFRDHYCPNCASMIGYGRSSAHAARIRRRNLVERTTAMTAWTLDAPSTRQATDALAEIERRVLWLSTSMIHHANRIRPNPSGLKVGGHQASCASMVSIMTSLWFEQLGPGDRVSVKPHASPVLHAINYLLGELDDTQMTTLREFGGLQSYPSRAKDPDTVDYSTGSVGIGATAPIWGAIARRYVEAAFGRAGTGRQYSLVGDAELDEGAVWEAILDPSVTELGEIVWIVDLNRQSLDRVVPNIAAGRLAGMFTAAGWQVITVTFGALLESLFTRPGGQALRTRILDMPNPEYQRLLRCDAEEIRKRLPGNGSDAAEIGALIGDLDDSTLTRAIRNLGGHDLDALREAYAQIDDTRPTVIIAYTIKGYGLPTQGHPQNHSSLLTVRQYEQLAAELGVDPANPWTRFAPDSAAAARCLATAQRLSRENPTPTAPPTVPTDIGRTPAGTSSTQAALGRVLLDLRRAAPEAARRVVTVSPDVSSTTNLAGWLNKVGVWSPNERRDWFADDAETIMHWRETPAGQHMELGIAETNLVGLIGELGATWSRWGQPLFPIGVMYDPFIQRALEPWSYGIYAGGRSILVGTPSGVTLAAEGGAHQSITTPSIGLEQPGCVGYEPAFAIDVEWSLLDAIRRLGRPDGSSTYLRLSTRPVDQTLAAVPGDAAARERRRRQVVAGGYVLRHPANPAVTLVGMGAMITETLCAADRLAEQGIAADVVCVTSPGLLFRALQARRGLADGPSWILGQIFPAERATPMVTVLDGHPHTLAFLAGVNSVAAAALGVSAFGQSGSLDDVYRHHGIDTDSIVRAALDLVE</sequence>
<keyword evidence="8" id="KW-0479">Metal-binding</keyword>
<evidence type="ECO:0000256" key="8">
    <source>
        <dbReference type="PIRSR" id="PIRSR000156-1"/>
    </source>
</evidence>
<keyword evidence="7 11" id="KW-0670">Pyruvate</keyword>
<organism evidence="11 12">
    <name type="scientific">Nocardia arthritidis</name>
    <dbReference type="NCBI Taxonomy" id="228602"/>
    <lineage>
        <taxon>Bacteria</taxon>
        <taxon>Bacillati</taxon>
        <taxon>Actinomycetota</taxon>
        <taxon>Actinomycetes</taxon>
        <taxon>Mycobacteriales</taxon>
        <taxon>Nocardiaceae</taxon>
        <taxon>Nocardia</taxon>
    </lineage>
</organism>
<dbReference type="AlphaFoldDB" id="A0A6G9YE80"/>
<dbReference type="Pfam" id="PF22613">
    <property type="entry name" value="Transketolase_C_1"/>
    <property type="match status" value="1"/>
</dbReference>
<dbReference type="InterPro" id="IPR005475">
    <property type="entry name" value="Transketolase-like_Pyr-bd"/>
</dbReference>
<keyword evidence="7" id="KW-0560">Oxidoreductase</keyword>
<protein>
    <recommendedName>
        <fullName evidence="4 7">Pyruvate dehydrogenase E1 component</fullName>
        <ecNumber evidence="7">1.2.4.1</ecNumber>
    </recommendedName>
</protein>
<keyword evidence="5 7" id="KW-0786">Thiamine pyrophosphate</keyword>
<dbReference type="InterPro" id="IPR009014">
    <property type="entry name" value="Transketo_C/PFOR_II"/>
</dbReference>
<evidence type="ECO:0000256" key="1">
    <source>
        <dbReference type="ARBA" id="ARBA00001946"/>
    </source>
</evidence>
<evidence type="ECO:0000256" key="4">
    <source>
        <dbReference type="ARBA" id="ARBA00017172"/>
    </source>
</evidence>
<dbReference type="KEGG" id="nah:F5544_18325"/>
<feature type="domain" description="Transketolase-like pyrimidine-binding" evidence="10">
    <location>
        <begin position="449"/>
        <end position="653"/>
    </location>
</feature>